<protein>
    <submittedName>
        <fullName evidence="1">Uncharacterized protein</fullName>
    </submittedName>
</protein>
<sequence>MDHINIYNLLNIKQKNKNNGRSGGPLSINSLYQPKKKEKFSVDNIINIQEKIKKRVMKKYYEQYELCLDMIMEYTRLNKTNIIFSVPLFINEYPNYTPQKCTEYIKHRLKKHYIYAFIKSNTNIFISWKYIKENRKRKQEEINKNKRK</sequence>
<proteinExistence type="predicted"/>
<gene>
    <name evidence="1" type="ORF">LCMiAC01_00180</name>
</gene>
<accession>A0A481Z0P3</accession>
<reference evidence="1" key="1">
    <citation type="journal article" date="2019" name="MBio">
        <title>Virus Genomes from Deep Sea Sediments Expand the Ocean Megavirome and Support Independent Origins of Viral Gigantism.</title>
        <authorList>
            <person name="Backstrom D."/>
            <person name="Yutin N."/>
            <person name="Jorgensen S.L."/>
            <person name="Dharamshi J."/>
            <person name="Homa F."/>
            <person name="Zaremba-Niedwiedzka K."/>
            <person name="Spang A."/>
            <person name="Wolf Y.I."/>
            <person name="Koonin E.V."/>
            <person name="Ettema T.J."/>
        </authorList>
    </citation>
    <scope>NUCLEOTIDE SEQUENCE</scope>
</reference>
<organism evidence="1">
    <name type="scientific">Mimivirus LCMiAC01</name>
    <dbReference type="NCBI Taxonomy" id="2506608"/>
    <lineage>
        <taxon>Viruses</taxon>
        <taxon>Varidnaviria</taxon>
        <taxon>Bamfordvirae</taxon>
        <taxon>Nucleocytoviricota</taxon>
        <taxon>Megaviricetes</taxon>
        <taxon>Imitervirales</taxon>
        <taxon>Mimiviridae</taxon>
        <taxon>Klosneuvirinae</taxon>
    </lineage>
</organism>
<dbReference type="InterPro" id="IPR043977">
    <property type="entry name" value="DUF5759"/>
</dbReference>
<evidence type="ECO:0000313" key="1">
    <source>
        <dbReference type="EMBL" id="QBK88354.1"/>
    </source>
</evidence>
<dbReference type="EMBL" id="MK500388">
    <property type="protein sequence ID" value="QBK88354.1"/>
    <property type="molecule type" value="Genomic_DNA"/>
</dbReference>
<dbReference type="Pfam" id="PF19063">
    <property type="entry name" value="DUF5759"/>
    <property type="match status" value="1"/>
</dbReference>
<name>A0A481Z0P3_9VIRU</name>